<evidence type="ECO:0000256" key="1">
    <source>
        <dbReference type="ARBA" id="ARBA00022618"/>
    </source>
</evidence>
<dbReference type="GO" id="GO:0005634">
    <property type="term" value="C:nucleus"/>
    <property type="evidence" value="ECO:0007669"/>
    <property type="project" value="TreeGrafter"/>
</dbReference>
<dbReference type="GO" id="GO:0051301">
    <property type="term" value="P:cell division"/>
    <property type="evidence" value="ECO:0007669"/>
    <property type="project" value="UniProtKB-KW"/>
</dbReference>
<evidence type="ECO:0000256" key="5">
    <source>
        <dbReference type="SAM" id="Coils"/>
    </source>
</evidence>
<name>A0A699YJ07_HAELA</name>
<protein>
    <submittedName>
        <fullName evidence="7">Structural maintenance of chromosomes protein 1</fullName>
    </submittedName>
</protein>
<dbReference type="AlphaFoldDB" id="A0A699YJ07"/>
<feature type="non-terminal residue" evidence="7">
    <location>
        <position position="1"/>
    </location>
</feature>
<dbReference type="SUPFAM" id="SSF52540">
    <property type="entry name" value="P-loop containing nucleoside triphosphate hydrolases"/>
    <property type="match status" value="1"/>
</dbReference>
<dbReference type="GO" id="GO:0008278">
    <property type="term" value="C:cohesin complex"/>
    <property type="evidence" value="ECO:0007669"/>
    <property type="project" value="TreeGrafter"/>
</dbReference>
<dbReference type="Gene3D" id="3.40.50.300">
    <property type="entry name" value="P-loop containing nucleotide triphosphate hydrolases"/>
    <property type="match status" value="1"/>
</dbReference>
<dbReference type="PANTHER" id="PTHR18937:SF12">
    <property type="entry name" value="STRUCTURAL MAINTENANCE OF CHROMOSOMES PROTEIN"/>
    <property type="match status" value="1"/>
</dbReference>
<dbReference type="GO" id="GO:0007062">
    <property type="term" value="P:sister chromatid cohesion"/>
    <property type="evidence" value="ECO:0007669"/>
    <property type="project" value="TreeGrafter"/>
</dbReference>
<keyword evidence="3" id="KW-0539">Nucleus</keyword>
<dbReference type="GO" id="GO:0003677">
    <property type="term" value="F:DNA binding"/>
    <property type="evidence" value="ECO:0007669"/>
    <property type="project" value="TreeGrafter"/>
</dbReference>
<evidence type="ECO:0000256" key="4">
    <source>
        <dbReference type="ARBA" id="ARBA00023306"/>
    </source>
</evidence>
<dbReference type="Proteomes" id="UP000485058">
    <property type="component" value="Unassembled WGS sequence"/>
</dbReference>
<feature type="coiled-coil region" evidence="5">
    <location>
        <begin position="19"/>
        <end position="58"/>
    </location>
</feature>
<keyword evidence="1" id="KW-0132">Cell division</keyword>
<evidence type="ECO:0000313" key="8">
    <source>
        <dbReference type="Proteomes" id="UP000485058"/>
    </source>
</evidence>
<feature type="compositionally biased region" description="Polar residues" evidence="6">
    <location>
        <begin position="138"/>
        <end position="153"/>
    </location>
</feature>
<proteinExistence type="predicted"/>
<keyword evidence="5" id="KW-0175">Coiled coil</keyword>
<dbReference type="InterPro" id="IPR027417">
    <property type="entry name" value="P-loop_NTPase"/>
</dbReference>
<keyword evidence="8" id="KW-1185">Reference proteome</keyword>
<comment type="caution">
    <text evidence="7">The sequence shown here is derived from an EMBL/GenBank/DDBJ whole genome shotgun (WGS) entry which is preliminary data.</text>
</comment>
<accession>A0A699YJ07</accession>
<evidence type="ECO:0000313" key="7">
    <source>
        <dbReference type="EMBL" id="GFH10083.1"/>
    </source>
</evidence>
<keyword evidence="4" id="KW-0131">Cell cycle</keyword>
<feature type="region of interest" description="Disordered" evidence="6">
    <location>
        <begin position="131"/>
        <end position="153"/>
    </location>
</feature>
<dbReference type="PANTHER" id="PTHR18937">
    <property type="entry name" value="STRUCTURAL MAINTENANCE OF CHROMOSOMES SMC FAMILY MEMBER"/>
    <property type="match status" value="1"/>
</dbReference>
<dbReference type="EMBL" id="BLLF01000285">
    <property type="protein sequence ID" value="GFH10083.1"/>
    <property type="molecule type" value="Genomic_DNA"/>
</dbReference>
<evidence type="ECO:0000256" key="2">
    <source>
        <dbReference type="ARBA" id="ARBA00022776"/>
    </source>
</evidence>
<gene>
    <name evidence="7" type="ORF">HaLaN_05334</name>
</gene>
<evidence type="ECO:0000256" key="3">
    <source>
        <dbReference type="ARBA" id="ARBA00023242"/>
    </source>
</evidence>
<sequence>SLPSVGMLHEAELAASEALNELEVRASYKEAEAKAAQEASQRAEAEAVRANAQAAKQQPEVERLRAAVAARQSEMEENKIRNQLEYERGRDFAGPLAKRQQDLDKDRARMEEVAEEVAAAQAALDDLQRQVDAEQEAISASNVEPSSSEPDATYQSVYKVDDKAVSFDTYCQRLGGFGILVKVRNFLVFQGDIEAVAAKTPAGLTGLLEQISGSDALKAQYDQLQAQTLAVDEKVKRGEGRTIPRYHYDSNMVDHCGKQLETTFSNMLTLLFARMLK</sequence>
<organism evidence="7 8">
    <name type="scientific">Haematococcus lacustris</name>
    <name type="common">Green alga</name>
    <name type="synonym">Haematococcus pluvialis</name>
    <dbReference type="NCBI Taxonomy" id="44745"/>
    <lineage>
        <taxon>Eukaryota</taxon>
        <taxon>Viridiplantae</taxon>
        <taxon>Chlorophyta</taxon>
        <taxon>core chlorophytes</taxon>
        <taxon>Chlorophyceae</taxon>
        <taxon>CS clade</taxon>
        <taxon>Chlamydomonadales</taxon>
        <taxon>Haematococcaceae</taxon>
        <taxon>Haematococcus</taxon>
    </lineage>
</organism>
<keyword evidence="2" id="KW-0498">Mitosis</keyword>
<reference evidence="7 8" key="1">
    <citation type="submission" date="2020-02" db="EMBL/GenBank/DDBJ databases">
        <title>Draft genome sequence of Haematococcus lacustris strain NIES-144.</title>
        <authorList>
            <person name="Morimoto D."/>
            <person name="Nakagawa S."/>
            <person name="Yoshida T."/>
            <person name="Sawayama S."/>
        </authorList>
    </citation>
    <scope>NUCLEOTIDE SEQUENCE [LARGE SCALE GENOMIC DNA]</scope>
    <source>
        <strain evidence="7 8">NIES-144</strain>
    </source>
</reference>
<evidence type="ECO:0000256" key="6">
    <source>
        <dbReference type="SAM" id="MobiDB-lite"/>
    </source>
</evidence>